<keyword evidence="1" id="KW-1133">Transmembrane helix</keyword>
<gene>
    <name evidence="2" type="ORF">ACFVKH_11005</name>
</gene>
<evidence type="ECO:0000313" key="2">
    <source>
        <dbReference type="EMBL" id="MFE4106808.1"/>
    </source>
</evidence>
<evidence type="ECO:0000256" key="1">
    <source>
        <dbReference type="SAM" id="Phobius"/>
    </source>
</evidence>
<reference evidence="2 3" key="1">
    <citation type="submission" date="2024-10" db="EMBL/GenBank/DDBJ databases">
        <authorList>
            <person name="Ratan Roy A."/>
            <person name="Morales Sandoval P.H."/>
            <person name="De Los Santos Villalobos S."/>
            <person name="Chakraborty S."/>
            <person name="Mukherjee J."/>
        </authorList>
    </citation>
    <scope>NUCLEOTIDE SEQUENCE [LARGE SCALE GENOMIC DNA]</scope>
    <source>
        <strain evidence="2 3">S1</strain>
    </source>
</reference>
<name>A0ABW6IF47_9CYAN</name>
<protein>
    <submittedName>
        <fullName evidence="2">Uncharacterized protein</fullName>
    </submittedName>
</protein>
<evidence type="ECO:0000313" key="3">
    <source>
        <dbReference type="Proteomes" id="UP001600165"/>
    </source>
</evidence>
<dbReference type="EMBL" id="JBHZOL010000071">
    <property type="protein sequence ID" value="MFE4106808.1"/>
    <property type="molecule type" value="Genomic_DNA"/>
</dbReference>
<keyword evidence="3" id="KW-1185">Reference proteome</keyword>
<keyword evidence="1" id="KW-0472">Membrane</keyword>
<accession>A0ABW6IF47</accession>
<organism evidence="2 3">
    <name type="scientific">Almyronema epifaneia S1</name>
    <dbReference type="NCBI Taxonomy" id="2991925"/>
    <lineage>
        <taxon>Bacteria</taxon>
        <taxon>Bacillati</taxon>
        <taxon>Cyanobacteriota</taxon>
        <taxon>Cyanophyceae</taxon>
        <taxon>Nodosilineales</taxon>
        <taxon>Nodosilineaceae</taxon>
        <taxon>Almyronema</taxon>
        <taxon>Almyronema epifaneia</taxon>
    </lineage>
</organism>
<sequence>MPTSDSYKFSLPLKTLAQQALITGLLDVLLALALIPLLGAALLGLLARWQML</sequence>
<dbReference type="Proteomes" id="UP001600165">
    <property type="component" value="Unassembled WGS sequence"/>
</dbReference>
<proteinExistence type="predicted"/>
<comment type="caution">
    <text evidence="2">The sequence shown here is derived from an EMBL/GenBank/DDBJ whole genome shotgun (WGS) entry which is preliminary data.</text>
</comment>
<keyword evidence="1" id="KW-0812">Transmembrane</keyword>
<dbReference type="RefSeq" id="WP_377964907.1">
    <property type="nucleotide sequence ID" value="NZ_JBHZOL010000071.1"/>
</dbReference>
<feature type="transmembrane region" description="Helical" evidence="1">
    <location>
        <begin position="20"/>
        <end position="47"/>
    </location>
</feature>